<feature type="domain" description="Carboxyltransferase" evidence="4">
    <location>
        <begin position="5"/>
        <end position="216"/>
    </location>
</feature>
<dbReference type="AlphaFoldDB" id="A0A9W5LG81"/>
<keyword evidence="6" id="KW-1185">Reference proteome</keyword>
<reference evidence="5 6" key="1">
    <citation type="journal article" date="2014" name="Syst. Appl. Microbiol.">
        <title>Genomic insights into the taxonomic status of the three subspecies of Bacillus subtilis.</title>
        <authorList>
            <person name="Yi H."/>
            <person name="Chun J."/>
            <person name="Cha C.J."/>
        </authorList>
    </citation>
    <scope>NUCLEOTIDE SEQUENCE [LARGE SCALE GENOMIC DNA]</scope>
    <source>
        <strain evidence="5 6">KCTC 13429</strain>
    </source>
</reference>
<dbReference type="Gene3D" id="3.30.1360.40">
    <property type="match status" value="1"/>
</dbReference>
<dbReference type="GO" id="GO:0016787">
    <property type="term" value="F:hydrolase activity"/>
    <property type="evidence" value="ECO:0007669"/>
    <property type="project" value="UniProtKB-KW"/>
</dbReference>
<keyword evidence="1" id="KW-0547">Nucleotide-binding</keyword>
<accession>A0A9W5LG81</accession>
<dbReference type="Proteomes" id="UP000011182">
    <property type="component" value="Unassembled WGS sequence"/>
</dbReference>
<sequence>MTVRCQIEQLGDSAMMIRFGEEINEQVNGLVHAAAAYIEEQPFPGFIECIPAFTSLTVFYDMYEVYKHLPQGISSPFEKVKRDVEERLKEIAADYENSRRIVEIPVCYGGEFGPDLEEVAKINQLSPEKVIDIHTSGEYVVYMLGFAPGFPFLGGMSKRIAAPRKSSPRPSIPAGSVGIAGLQTGVYPISTPGGWQLIGKTPLALFRPQENPPTLLRAGDTVKFVRISEEDYHAYKEESN</sequence>
<keyword evidence="3" id="KW-0067">ATP-binding</keyword>
<gene>
    <name evidence="5" type="ORF">BSI_31580</name>
</gene>
<comment type="caution">
    <text evidence="5">The sequence shown here is derived from an EMBL/GenBank/DDBJ whole genome shotgun (WGS) entry which is preliminary data.</text>
</comment>
<dbReference type="PANTHER" id="PTHR34698">
    <property type="entry name" value="5-OXOPROLINASE SUBUNIT B"/>
    <property type="match status" value="1"/>
</dbReference>
<dbReference type="EMBL" id="AMXN01000006">
    <property type="protein sequence ID" value="ELS60162.1"/>
    <property type="molecule type" value="Genomic_DNA"/>
</dbReference>
<proteinExistence type="predicted"/>
<dbReference type="Pfam" id="PF02682">
    <property type="entry name" value="CT_C_D"/>
    <property type="match status" value="1"/>
</dbReference>
<evidence type="ECO:0000259" key="4">
    <source>
        <dbReference type="SMART" id="SM00796"/>
    </source>
</evidence>
<dbReference type="NCBIfam" id="TIGR00370">
    <property type="entry name" value="5-oxoprolinase subunit PxpB"/>
    <property type="match status" value="1"/>
</dbReference>
<dbReference type="SUPFAM" id="SSF160467">
    <property type="entry name" value="PH0987 N-terminal domain-like"/>
    <property type="match status" value="1"/>
</dbReference>
<dbReference type="InterPro" id="IPR003833">
    <property type="entry name" value="CT_C_D"/>
</dbReference>
<evidence type="ECO:0000256" key="2">
    <source>
        <dbReference type="ARBA" id="ARBA00022801"/>
    </source>
</evidence>
<organism evidence="5 6">
    <name type="scientific">Bacillus inaquosorum KCTC 13429</name>
    <dbReference type="NCBI Taxonomy" id="1236548"/>
    <lineage>
        <taxon>Bacteria</taxon>
        <taxon>Bacillati</taxon>
        <taxon>Bacillota</taxon>
        <taxon>Bacilli</taxon>
        <taxon>Bacillales</taxon>
        <taxon>Bacillaceae</taxon>
        <taxon>Bacillus</taxon>
    </lineage>
</organism>
<dbReference type="PANTHER" id="PTHR34698:SF2">
    <property type="entry name" value="5-OXOPROLINASE SUBUNIT B"/>
    <property type="match status" value="1"/>
</dbReference>
<dbReference type="SUPFAM" id="SSF50891">
    <property type="entry name" value="Cyclophilin-like"/>
    <property type="match status" value="1"/>
</dbReference>
<protein>
    <submittedName>
        <fullName evidence="5">Inhibitor of the autophosphorylation reaction of KinA</fullName>
    </submittedName>
</protein>
<dbReference type="InterPro" id="IPR010016">
    <property type="entry name" value="PxpB"/>
</dbReference>
<evidence type="ECO:0000256" key="3">
    <source>
        <dbReference type="ARBA" id="ARBA00022840"/>
    </source>
</evidence>
<dbReference type="GO" id="GO:0005524">
    <property type="term" value="F:ATP binding"/>
    <property type="evidence" value="ECO:0007669"/>
    <property type="project" value="UniProtKB-KW"/>
</dbReference>
<evidence type="ECO:0000313" key="6">
    <source>
        <dbReference type="Proteomes" id="UP000011182"/>
    </source>
</evidence>
<dbReference type="Gene3D" id="2.40.100.10">
    <property type="entry name" value="Cyclophilin-like"/>
    <property type="match status" value="1"/>
</dbReference>
<dbReference type="SMART" id="SM00796">
    <property type="entry name" value="AHS1"/>
    <property type="match status" value="1"/>
</dbReference>
<dbReference type="RefSeq" id="WP_003240249.1">
    <property type="nucleotide sequence ID" value="NZ_AMXN01000006.1"/>
</dbReference>
<dbReference type="InterPro" id="IPR029000">
    <property type="entry name" value="Cyclophilin-like_dom_sf"/>
</dbReference>
<evidence type="ECO:0000256" key="1">
    <source>
        <dbReference type="ARBA" id="ARBA00022741"/>
    </source>
</evidence>
<evidence type="ECO:0000313" key="5">
    <source>
        <dbReference type="EMBL" id="ELS60162.1"/>
    </source>
</evidence>
<name>A0A9W5LG81_9BACI</name>
<keyword evidence="2" id="KW-0378">Hydrolase</keyword>